<sequence length="181" mass="19290">MLTWLMRAAVRRMEKRYDYDAAYLHDLLSAGPRALTAFLGVQKLARYREGAPSEALAAAGLVATLAEDCGSCVQIGVRIGQEQGVSPAVLRGVLTGDAGLMGADAGLAYGFAQASLVRDLERADPLRDEVLRRWGPRGLAALALAMASARVYPTVKYAMGHGKTCSQVRVDGEAVRVVKAE</sequence>
<gene>
    <name evidence="1" type="ORF">AQ619_15235</name>
</gene>
<name>A0A0P0P2M6_9CAUL</name>
<dbReference type="Proteomes" id="UP000056905">
    <property type="component" value="Chromosome"/>
</dbReference>
<dbReference type="OrthoDB" id="287782at2"/>
<accession>A0A0P0P2M6</accession>
<evidence type="ECO:0000313" key="1">
    <source>
        <dbReference type="EMBL" id="ALL14595.1"/>
    </source>
</evidence>
<organism evidence="1 2">
    <name type="scientific">Caulobacter henricii</name>
    <dbReference type="NCBI Taxonomy" id="69395"/>
    <lineage>
        <taxon>Bacteria</taxon>
        <taxon>Pseudomonadati</taxon>
        <taxon>Pseudomonadota</taxon>
        <taxon>Alphaproteobacteria</taxon>
        <taxon>Caulobacterales</taxon>
        <taxon>Caulobacteraceae</taxon>
        <taxon>Caulobacter</taxon>
    </lineage>
</organism>
<protein>
    <recommendedName>
        <fullName evidence="3">Alkylhydroperoxidase</fullName>
    </recommendedName>
</protein>
<dbReference type="RefSeq" id="WP_062149517.1">
    <property type="nucleotide sequence ID" value="NZ_CP013002.1"/>
</dbReference>
<dbReference type="EMBL" id="CP013002">
    <property type="protein sequence ID" value="ALL14595.1"/>
    <property type="molecule type" value="Genomic_DNA"/>
</dbReference>
<dbReference type="AlphaFoldDB" id="A0A0P0P2M6"/>
<keyword evidence="2" id="KW-1185">Reference proteome</keyword>
<dbReference type="SUPFAM" id="SSF69118">
    <property type="entry name" value="AhpD-like"/>
    <property type="match status" value="1"/>
</dbReference>
<dbReference type="InterPro" id="IPR029032">
    <property type="entry name" value="AhpD-like"/>
</dbReference>
<dbReference type="KEGG" id="chq:AQ619_15235"/>
<proteinExistence type="predicted"/>
<reference evidence="1 2" key="1">
    <citation type="submission" date="2015-10" db="EMBL/GenBank/DDBJ databases">
        <title>Conservation of the essential genome among Caulobacter and Brevundimonas species.</title>
        <authorList>
            <person name="Scott D."/>
            <person name="Ely B."/>
        </authorList>
    </citation>
    <scope>NUCLEOTIDE SEQUENCE [LARGE SCALE GENOMIC DNA]</scope>
    <source>
        <strain evidence="1 2">CB4</strain>
    </source>
</reference>
<dbReference type="STRING" id="69395.AQ619_15235"/>
<evidence type="ECO:0008006" key="3">
    <source>
        <dbReference type="Google" id="ProtNLM"/>
    </source>
</evidence>
<evidence type="ECO:0000313" key="2">
    <source>
        <dbReference type="Proteomes" id="UP000056905"/>
    </source>
</evidence>
<dbReference type="Gene3D" id="1.20.1290.10">
    <property type="entry name" value="AhpD-like"/>
    <property type="match status" value="1"/>
</dbReference>